<feature type="transmembrane region" description="Helical" evidence="1">
    <location>
        <begin position="268"/>
        <end position="288"/>
    </location>
</feature>
<feature type="transmembrane region" description="Helical" evidence="1">
    <location>
        <begin position="209"/>
        <end position="227"/>
    </location>
</feature>
<sequence>MGVVLILRVRAANGQHRHACCRAHYICASFLAAVVCGCAPCLLRAVILDRRTVAFAFLIPVSLLLLSFHAIRESSRWLLTTWDAVGDKLTSGQHMGRGFDAELERIVRRLGASRMQAAVATAAGRRATVASVASGSPAAVPGFLMRTLALSVLLLSLFTILFVASQCTEEDTSQAPPPPFWPTAVLVIPRAFSLVLSARLLHGYERKRALLLGLPISCAVVAALSLVEFSSQRYVVIVLSEMLFSSVLVNLAFAGVYSLELYTTDVRATGFAAIYFASLAGVAAMCLLDEYDRTASKMCALSLVVGALLLVNQLPETKGVRLQETPFDLTDVKRYSLSSASRGFAEAVEQIDPSIAPTE</sequence>
<protein>
    <submittedName>
        <fullName evidence="2">Uncharacterized protein</fullName>
    </submittedName>
</protein>
<dbReference type="SUPFAM" id="SSF103473">
    <property type="entry name" value="MFS general substrate transporter"/>
    <property type="match status" value="1"/>
</dbReference>
<name>A0AAQ4FDH4_AMBAM</name>
<feature type="transmembrane region" description="Helical" evidence="1">
    <location>
        <begin position="233"/>
        <end position="256"/>
    </location>
</feature>
<evidence type="ECO:0000256" key="1">
    <source>
        <dbReference type="SAM" id="Phobius"/>
    </source>
</evidence>
<keyword evidence="1" id="KW-0812">Transmembrane</keyword>
<dbReference type="Gene3D" id="1.20.1250.20">
    <property type="entry name" value="MFS general substrate transporter like domains"/>
    <property type="match status" value="1"/>
</dbReference>
<reference evidence="2 3" key="1">
    <citation type="journal article" date="2023" name="Arcadia Sci">
        <title>De novo assembly of a long-read Amblyomma americanum tick genome.</title>
        <authorList>
            <person name="Chou S."/>
            <person name="Poskanzer K.E."/>
            <person name="Rollins M."/>
            <person name="Thuy-Boun P.S."/>
        </authorList>
    </citation>
    <scope>NUCLEOTIDE SEQUENCE [LARGE SCALE GENOMIC DNA]</scope>
    <source>
        <strain evidence="2">F_SG_1</strain>
        <tissue evidence="2">Salivary glands</tissue>
    </source>
</reference>
<keyword evidence="3" id="KW-1185">Reference proteome</keyword>
<accession>A0AAQ4FDH4</accession>
<feature type="transmembrane region" description="Helical" evidence="1">
    <location>
        <begin position="143"/>
        <end position="164"/>
    </location>
</feature>
<feature type="transmembrane region" description="Helical" evidence="1">
    <location>
        <begin position="53"/>
        <end position="71"/>
    </location>
</feature>
<gene>
    <name evidence="2" type="ORF">V5799_008621</name>
</gene>
<evidence type="ECO:0000313" key="2">
    <source>
        <dbReference type="EMBL" id="KAK8785016.1"/>
    </source>
</evidence>
<proteinExistence type="predicted"/>
<dbReference type="AlphaFoldDB" id="A0AAQ4FDH4"/>
<feature type="transmembrane region" description="Helical" evidence="1">
    <location>
        <begin position="25"/>
        <end position="47"/>
    </location>
</feature>
<dbReference type="InterPro" id="IPR036259">
    <property type="entry name" value="MFS_trans_sf"/>
</dbReference>
<dbReference type="Proteomes" id="UP001321473">
    <property type="component" value="Unassembled WGS sequence"/>
</dbReference>
<keyword evidence="1" id="KW-1133">Transmembrane helix</keyword>
<comment type="caution">
    <text evidence="2">The sequence shown here is derived from an EMBL/GenBank/DDBJ whole genome shotgun (WGS) entry which is preliminary data.</text>
</comment>
<organism evidence="2 3">
    <name type="scientific">Amblyomma americanum</name>
    <name type="common">Lone star tick</name>
    <dbReference type="NCBI Taxonomy" id="6943"/>
    <lineage>
        <taxon>Eukaryota</taxon>
        <taxon>Metazoa</taxon>
        <taxon>Ecdysozoa</taxon>
        <taxon>Arthropoda</taxon>
        <taxon>Chelicerata</taxon>
        <taxon>Arachnida</taxon>
        <taxon>Acari</taxon>
        <taxon>Parasitiformes</taxon>
        <taxon>Ixodida</taxon>
        <taxon>Ixodoidea</taxon>
        <taxon>Ixodidae</taxon>
        <taxon>Amblyomminae</taxon>
        <taxon>Amblyomma</taxon>
    </lineage>
</organism>
<keyword evidence="1" id="KW-0472">Membrane</keyword>
<evidence type="ECO:0000313" key="3">
    <source>
        <dbReference type="Proteomes" id="UP001321473"/>
    </source>
</evidence>
<dbReference type="EMBL" id="JARKHS020004016">
    <property type="protein sequence ID" value="KAK8785016.1"/>
    <property type="molecule type" value="Genomic_DNA"/>
</dbReference>